<proteinExistence type="predicted"/>
<evidence type="ECO:0000313" key="2">
    <source>
        <dbReference type="EMBL" id="SEB99062.1"/>
    </source>
</evidence>
<dbReference type="EMBL" id="FNRV01000001">
    <property type="protein sequence ID" value="SEB99062.1"/>
    <property type="molecule type" value="Genomic_DNA"/>
</dbReference>
<gene>
    <name evidence="2" type="ORF">SAMN05216205_1174</name>
</gene>
<dbReference type="InterPro" id="IPR014729">
    <property type="entry name" value="Rossmann-like_a/b/a_fold"/>
</dbReference>
<comment type="caution">
    <text evidence="2">The sequence shown here is derived from an EMBL/GenBank/DDBJ whole genome shotgun (WGS) entry which is preliminary data.</text>
</comment>
<dbReference type="Gene3D" id="3.40.50.620">
    <property type="entry name" value="HUPs"/>
    <property type="match status" value="1"/>
</dbReference>
<organism evidence="2 3">
    <name type="scientific">Pseudomonas mohnii</name>
    <dbReference type="NCBI Taxonomy" id="395600"/>
    <lineage>
        <taxon>Bacteria</taxon>
        <taxon>Pseudomonadati</taxon>
        <taxon>Pseudomonadota</taxon>
        <taxon>Gammaproteobacteria</taxon>
        <taxon>Pseudomonadales</taxon>
        <taxon>Pseudomonadaceae</taxon>
        <taxon>Pseudomonas</taxon>
    </lineage>
</organism>
<evidence type="ECO:0000313" key="3">
    <source>
        <dbReference type="Proteomes" id="UP000199665"/>
    </source>
</evidence>
<feature type="compositionally biased region" description="Polar residues" evidence="1">
    <location>
        <begin position="51"/>
        <end position="64"/>
    </location>
</feature>
<accession>A0ABY0XRM4</accession>
<dbReference type="Proteomes" id="UP000199665">
    <property type="component" value="Unassembled WGS sequence"/>
</dbReference>
<keyword evidence="3" id="KW-1185">Reference proteome</keyword>
<sequence>MSPYRTSGTTVVIFSGGRTSAYMLHQVLDNDDDLCDLVVTVAKTGKEHPPCSSSSENMPISTGP</sequence>
<reference evidence="2 3" key="1">
    <citation type="submission" date="2016-10" db="EMBL/GenBank/DDBJ databases">
        <authorList>
            <person name="Varghese N."/>
            <person name="Submissions S."/>
        </authorList>
    </citation>
    <scope>NUCLEOTIDE SEQUENCE [LARGE SCALE GENOMIC DNA]</scope>
    <source>
        <strain evidence="2 3">DSM 18327</strain>
    </source>
</reference>
<evidence type="ECO:0000256" key="1">
    <source>
        <dbReference type="SAM" id="MobiDB-lite"/>
    </source>
</evidence>
<name>A0ABY0XRM4_9PSED</name>
<protein>
    <submittedName>
        <fullName evidence="2">Uncharacterized protein</fullName>
    </submittedName>
</protein>
<feature type="region of interest" description="Disordered" evidence="1">
    <location>
        <begin position="45"/>
        <end position="64"/>
    </location>
</feature>